<evidence type="ECO:0000256" key="1">
    <source>
        <dbReference type="SAM" id="MobiDB-lite"/>
    </source>
</evidence>
<dbReference type="AlphaFoldDB" id="A0AAD6VHF4"/>
<feature type="region of interest" description="Disordered" evidence="1">
    <location>
        <begin position="902"/>
        <end position="926"/>
    </location>
</feature>
<dbReference type="Proteomes" id="UP001219525">
    <property type="component" value="Unassembled WGS sequence"/>
</dbReference>
<proteinExistence type="predicted"/>
<name>A0AAD6VHF4_9AGAR</name>
<accession>A0AAD6VHF4</accession>
<feature type="compositionally biased region" description="Gly residues" evidence="1">
    <location>
        <begin position="911"/>
        <end position="921"/>
    </location>
</feature>
<organism evidence="2 3">
    <name type="scientific">Mycena pura</name>
    <dbReference type="NCBI Taxonomy" id="153505"/>
    <lineage>
        <taxon>Eukaryota</taxon>
        <taxon>Fungi</taxon>
        <taxon>Dikarya</taxon>
        <taxon>Basidiomycota</taxon>
        <taxon>Agaricomycotina</taxon>
        <taxon>Agaricomycetes</taxon>
        <taxon>Agaricomycetidae</taxon>
        <taxon>Agaricales</taxon>
        <taxon>Marasmiineae</taxon>
        <taxon>Mycenaceae</taxon>
        <taxon>Mycena</taxon>
    </lineage>
</organism>
<reference evidence="2" key="1">
    <citation type="submission" date="2023-03" db="EMBL/GenBank/DDBJ databases">
        <title>Massive genome expansion in bonnet fungi (Mycena s.s.) driven by repeated elements and novel gene families across ecological guilds.</title>
        <authorList>
            <consortium name="Lawrence Berkeley National Laboratory"/>
            <person name="Harder C.B."/>
            <person name="Miyauchi S."/>
            <person name="Viragh M."/>
            <person name="Kuo A."/>
            <person name="Thoen E."/>
            <person name="Andreopoulos B."/>
            <person name="Lu D."/>
            <person name="Skrede I."/>
            <person name="Drula E."/>
            <person name="Henrissat B."/>
            <person name="Morin E."/>
            <person name="Kohler A."/>
            <person name="Barry K."/>
            <person name="LaButti K."/>
            <person name="Morin E."/>
            <person name="Salamov A."/>
            <person name="Lipzen A."/>
            <person name="Mereny Z."/>
            <person name="Hegedus B."/>
            <person name="Baldrian P."/>
            <person name="Stursova M."/>
            <person name="Weitz H."/>
            <person name="Taylor A."/>
            <person name="Grigoriev I.V."/>
            <person name="Nagy L.G."/>
            <person name="Martin F."/>
            <person name="Kauserud H."/>
        </authorList>
    </citation>
    <scope>NUCLEOTIDE SEQUENCE</scope>
    <source>
        <strain evidence="2">9144</strain>
    </source>
</reference>
<gene>
    <name evidence="2" type="ORF">GGX14DRAFT_564621</name>
</gene>
<evidence type="ECO:0000313" key="3">
    <source>
        <dbReference type="Proteomes" id="UP001219525"/>
    </source>
</evidence>
<comment type="caution">
    <text evidence="2">The sequence shown here is derived from an EMBL/GenBank/DDBJ whole genome shotgun (WGS) entry which is preliminary data.</text>
</comment>
<dbReference type="EMBL" id="JARJCW010000024">
    <property type="protein sequence ID" value="KAJ7212139.1"/>
    <property type="molecule type" value="Genomic_DNA"/>
</dbReference>
<protein>
    <submittedName>
        <fullName evidence="2">Uncharacterized protein</fullName>
    </submittedName>
</protein>
<sequence>MADDPMPLVDSAMDDEHSSAFRDRIHNWLQDIPLRGLSRLVNDPSRLFAYFVRLHKEDGLVPPELVQDGALKPFHSYAEQSIYDPDQDIYTYIASLWLLDPELLPSANIHELNINHHVQSWLAKERMTESRVQDLLLLRDALSSCPRPEEPLFSWIFHGDKLKYFTNPNQERREGEDIYSHIAALWGVVPNPISNETENVQVLEEKMEAPYVGDGVVLFAKGMDRYRELWKTEVGGRAYGRIVAIVAPSGMGKTRLTIEYIRKHPGLYICLRDSNIAASGFPKGDEDITAILKQTDQPLVLVCAAVLGALMEGVLKTYKPELDHDERLAFHHDQWKHQKASGFPSANHRKKNLAKAAQLARDLIVQHRKSFDNTGSATVLERAVKAVELVCAASAKKLANLVPGFVFCVDECTSIGHLCPEGQVSPLLRVMECLSNYNIWFVLASTSSRIVSMVPSLEVTSSQRLAYMHSLPPWFYMPFDPFLEARGSPNTLTEALRIQQFCYFGRPLWTLYKEYHLLQAAKMKLFCGVSFDPEFDAHIFALFTQRICLELSPTQASQLIEVKAVEKHLRMATGIHAGRLITSCPSEPILALAAANAVKETSVLKKATEKLIDLVSKHHMDRGFEGELYSRLVLIMARDSATTGGLYDETNFSLRSVTLNAMLGALLKDEAQGAELNKLLKKKSFGKNIHLTFTHWVELTADIAVVDAQWCFDMLFRATAAQCTFAQPVIDALIVGYEGDLGARLDEKKLRLTCVQDKARVKAAGGDIGRSLTCPAIRYTDGTIGKPEYTALLLDMGTHSKFGHANGPSVQVSHRVAQKPTGKGKNWGGYLANKEPKGVLIEIRGLNAYKVLEDIEAEKITKILYSVTPSGGLDPTFGTDAFHNYKCFTDGRCRFLEHDGGATSEEAQRGVRGGGRGGAQGERGEVREVKARRREVRWALRGRGSSTMEEDAIILIM</sequence>
<dbReference type="PANTHER" id="PTHR33266">
    <property type="entry name" value="CHROMOSOME 15, WHOLE GENOME SHOTGUN SEQUENCE"/>
    <property type="match status" value="1"/>
</dbReference>
<dbReference type="PANTHER" id="PTHR33266:SF1">
    <property type="entry name" value="F-BOX DOMAIN-CONTAINING PROTEIN"/>
    <property type="match status" value="1"/>
</dbReference>
<evidence type="ECO:0000313" key="2">
    <source>
        <dbReference type="EMBL" id="KAJ7212139.1"/>
    </source>
</evidence>
<keyword evidence="3" id="KW-1185">Reference proteome</keyword>